<sequence length="300" mass="35516">MKKQEKEAIYEYHLHADSPGKMQFEVQSLQDGIKDHQEDMSKPHIHSFYQVIWFKSGNGKHFVDFNEYDVSENTIFFIAKNQVHAFDHNPDYQGFVIHFSEDFLVQKENDVDFFLKCSMFNNPYQIPSCCVGSGNEYKLDEYIVQMQTELKEHDKYGQEELLRLYLKAFLIQVQRRKYELEQLNKGLAPFIVDEKRTQLIHFVNLIEENYTKGLPASQYAEMLFVSLRTLSNLTLQLLNKKPSEMIHERIVLEAKRLLLHSELNVNQIADKIGFEDSSYFIRYFKKYTGQSPTSFRKSFQ</sequence>
<dbReference type="PANTHER" id="PTHR43280:SF32">
    <property type="entry name" value="TRANSCRIPTIONAL REGULATORY PROTEIN"/>
    <property type="match status" value="1"/>
</dbReference>
<dbReference type="SUPFAM" id="SSF46689">
    <property type="entry name" value="Homeodomain-like"/>
    <property type="match status" value="1"/>
</dbReference>
<dbReference type="Gene3D" id="1.10.10.60">
    <property type="entry name" value="Homeodomain-like"/>
    <property type="match status" value="1"/>
</dbReference>
<dbReference type="PRINTS" id="PR00032">
    <property type="entry name" value="HTHARAC"/>
</dbReference>
<protein>
    <submittedName>
        <fullName evidence="5">AraC family transcriptional regulator</fullName>
    </submittedName>
</protein>
<dbReference type="GO" id="GO:0043565">
    <property type="term" value="F:sequence-specific DNA binding"/>
    <property type="evidence" value="ECO:0007669"/>
    <property type="project" value="InterPro"/>
</dbReference>
<gene>
    <name evidence="5" type="ORF">IW15_22445</name>
</gene>
<dbReference type="AlphaFoldDB" id="A0A085ZZE7"/>
<dbReference type="EMBL" id="JPRH01000017">
    <property type="protein sequence ID" value="KFF09811.1"/>
    <property type="molecule type" value="Genomic_DNA"/>
</dbReference>
<name>A0A085ZZE7_9FLAO</name>
<dbReference type="InterPro" id="IPR014710">
    <property type="entry name" value="RmlC-like_jellyroll"/>
</dbReference>
<evidence type="ECO:0000256" key="1">
    <source>
        <dbReference type="ARBA" id="ARBA00023015"/>
    </source>
</evidence>
<keyword evidence="1" id="KW-0805">Transcription regulation</keyword>
<dbReference type="InterPro" id="IPR018060">
    <property type="entry name" value="HTH_AraC"/>
</dbReference>
<dbReference type="STRING" id="445961.IW15_22445"/>
<dbReference type="Pfam" id="PF12833">
    <property type="entry name" value="HTH_18"/>
    <property type="match status" value="1"/>
</dbReference>
<evidence type="ECO:0000313" key="6">
    <source>
        <dbReference type="Proteomes" id="UP000028705"/>
    </source>
</evidence>
<keyword evidence="3" id="KW-0804">Transcription</keyword>
<dbReference type="PANTHER" id="PTHR43280">
    <property type="entry name" value="ARAC-FAMILY TRANSCRIPTIONAL REGULATOR"/>
    <property type="match status" value="1"/>
</dbReference>
<dbReference type="Proteomes" id="UP000028705">
    <property type="component" value="Unassembled WGS sequence"/>
</dbReference>
<evidence type="ECO:0000259" key="4">
    <source>
        <dbReference type="PROSITE" id="PS01124"/>
    </source>
</evidence>
<evidence type="ECO:0000256" key="2">
    <source>
        <dbReference type="ARBA" id="ARBA00023125"/>
    </source>
</evidence>
<reference evidence="5 6" key="1">
    <citation type="submission" date="2014-07" db="EMBL/GenBank/DDBJ databases">
        <title>Genome of Chryseobacterium soli DSM 19298.</title>
        <authorList>
            <person name="Stropko S.J."/>
            <person name="Pipes S.E."/>
            <person name="Newman J."/>
        </authorList>
    </citation>
    <scope>NUCLEOTIDE SEQUENCE [LARGE SCALE GENOMIC DNA]</scope>
    <source>
        <strain evidence="5 6">DSM 19298</strain>
    </source>
</reference>
<dbReference type="RefSeq" id="WP_034715619.1">
    <property type="nucleotide sequence ID" value="NZ_JPRH01000017.1"/>
</dbReference>
<dbReference type="InterPro" id="IPR020449">
    <property type="entry name" value="Tscrpt_reg_AraC-type_HTH"/>
</dbReference>
<dbReference type="SUPFAM" id="SSF51215">
    <property type="entry name" value="Regulatory protein AraC"/>
    <property type="match status" value="1"/>
</dbReference>
<keyword evidence="6" id="KW-1185">Reference proteome</keyword>
<comment type="caution">
    <text evidence="5">The sequence shown here is derived from an EMBL/GenBank/DDBJ whole genome shotgun (WGS) entry which is preliminary data.</text>
</comment>
<feature type="domain" description="HTH araC/xylS-type" evidence="4">
    <location>
        <begin position="200"/>
        <end position="298"/>
    </location>
</feature>
<organism evidence="5 6">
    <name type="scientific">Chryseobacterium soli</name>
    <dbReference type="NCBI Taxonomy" id="445961"/>
    <lineage>
        <taxon>Bacteria</taxon>
        <taxon>Pseudomonadati</taxon>
        <taxon>Bacteroidota</taxon>
        <taxon>Flavobacteriia</taxon>
        <taxon>Flavobacteriales</taxon>
        <taxon>Weeksellaceae</taxon>
        <taxon>Chryseobacterium group</taxon>
        <taxon>Chryseobacterium</taxon>
    </lineage>
</organism>
<keyword evidence="2" id="KW-0238">DNA-binding</keyword>
<dbReference type="PROSITE" id="PS01124">
    <property type="entry name" value="HTH_ARAC_FAMILY_2"/>
    <property type="match status" value="1"/>
</dbReference>
<dbReference type="eggNOG" id="COG2207">
    <property type="taxonomic scope" value="Bacteria"/>
</dbReference>
<dbReference type="SMART" id="SM00342">
    <property type="entry name" value="HTH_ARAC"/>
    <property type="match status" value="1"/>
</dbReference>
<accession>A0A085ZZE7</accession>
<dbReference type="InterPro" id="IPR003313">
    <property type="entry name" value="AraC-bd"/>
</dbReference>
<evidence type="ECO:0000256" key="3">
    <source>
        <dbReference type="ARBA" id="ARBA00023163"/>
    </source>
</evidence>
<proteinExistence type="predicted"/>
<dbReference type="Gene3D" id="2.60.120.10">
    <property type="entry name" value="Jelly Rolls"/>
    <property type="match status" value="1"/>
</dbReference>
<dbReference type="OrthoDB" id="2585681at2"/>
<dbReference type="InterPro" id="IPR009057">
    <property type="entry name" value="Homeodomain-like_sf"/>
</dbReference>
<evidence type="ECO:0000313" key="5">
    <source>
        <dbReference type="EMBL" id="KFF09811.1"/>
    </source>
</evidence>
<dbReference type="Pfam" id="PF02311">
    <property type="entry name" value="AraC_binding"/>
    <property type="match status" value="1"/>
</dbReference>
<dbReference type="GO" id="GO:0003700">
    <property type="term" value="F:DNA-binding transcription factor activity"/>
    <property type="evidence" value="ECO:0007669"/>
    <property type="project" value="InterPro"/>
</dbReference>
<dbReference type="InterPro" id="IPR037923">
    <property type="entry name" value="HTH-like"/>
</dbReference>